<name>A0A2T0BRQ8_9CLOT</name>
<comment type="caution">
    <text evidence="2">The sequence shown here is derived from an EMBL/GenBank/DDBJ whole genome shotgun (WGS) entry which is preliminary data.</text>
</comment>
<evidence type="ECO:0008006" key="4">
    <source>
        <dbReference type="Google" id="ProtNLM"/>
    </source>
</evidence>
<keyword evidence="1" id="KW-1133">Transmembrane helix</keyword>
<sequence length="161" mass="18908">MVKMLINNEDRSGTNSRGFTLIEVLCSVAIFSVLFMSAFFIQLNVLKVKDYNEEINRCTLIMEHVKNNIIYNFDYEDVLKLYKDSKIYINCSNLNIEDIENTGADELFSDVKPAKEPYVILNVTEGKVLKINLRLYRNTYRRIVVDECEFYKGNYRTQNEN</sequence>
<keyword evidence="1" id="KW-0812">Transmembrane</keyword>
<keyword evidence="3" id="KW-1185">Reference proteome</keyword>
<dbReference type="InterPro" id="IPR012902">
    <property type="entry name" value="N_methyl_site"/>
</dbReference>
<evidence type="ECO:0000313" key="3">
    <source>
        <dbReference type="Proteomes" id="UP000237798"/>
    </source>
</evidence>
<dbReference type="EMBL" id="PVXP01000003">
    <property type="protein sequence ID" value="PRR86560.1"/>
    <property type="molecule type" value="Genomic_DNA"/>
</dbReference>
<proteinExistence type="predicted"/>
<protein>
    <recommendedName>
        <fullName evidence="4">Prepilin-type N-terminal cleavage/methylation domain-containing protein</fullName>
    </recommendedName>
</protein>
<gene>
    <name evidence="2" type="ORF">CLLU_03610</name>
</gene>
<dbReference type="NCBIfam" id="TIGR02532">
    <property type="entry name" value="IV_pilin_GFxxxE"/>
    <property type="match status" value="1"/>
</dbReference>
<evidence type="ECO:0000313" key="2">
    <source>
        <dbReference type="EMBL" id="PRR86560.1"/>
    </source>
</evidence>
<accession>A0A2T0BRQ8</accession>
<reference evidence="2 3" key="1">
    <citation type="submission" date="2018-03" db="EMBL/GenBank/DDBJ databases">
        <title>Genome sequence of Clostridium luticellarii DSM 29923.</title>
        <authorList>
            <person name="Poehlein A."/>
            <person name="Daniel R."/>
        </authorList>
    </citation>
    <scope>NUCLEOTIDE SEQUENCE [LARGE SCALE GENOMIC DNA]</scope>
    <source>
        <strain evidence="2 3">DSM 29923</strain>
    </source>
</reference>
<evidence type="ECO:0000256" key="1">
    <source>
        <dbReference type="SAM" id="Phobius"/>
    </source>
</evidence>
<feature type="transmembrane region" description="Helical" evidence="1">
    <location>
        <begin position="21"/>
        <end position="41"/>
    </location>
</feature>
<organism evidence="2 3">
    <name type="scientific">Clostridium luticellarii</name>
    <dbReference type="NCBI Taxonomy" id="1691940"/>
    <lineage>
        <taxon>Bacteria</taxon>
        <taxon>Bacillati</taxon>
        <taxon>Bacillota</taxon>
        <taxon>Clostridia</taxon>
        <taxon>Eubacteriales</taxon>
        <taxon>Clostridiaceae</taxon>
        <taxon>Clostridium</taxon>
    </lineage>
</organism>
<dbReference type="Proteomes" id="UP000237798">
    <property type="component" value="Unassembled WGS sequence"/>
</dbReference>
<dbReference type="RefSeq" id="WP_242977459.1">
    <property type="nucleotide sequence ID" value="NZ_JALCPJ010000001.1"/>
</dbReference>
<dbReference type="AlphaFoldDB" id="A0A2T0BRQ8"/>
<dbReference type="Pfam" id="PF07963">
    <property type="entry name" value="N_methyl"/>
    <property type="match status" value="1"/>
</dbReference>
<keyword evidence="1" id="KW-0472">Membrane</keyword>